<feature type="compositionally biased region" description="Basic and acidic residues" evidence="1">
    <location>
        <begin position="324"/>
        <end position="333"/>
    </location>
</feature>
<evidence type="ECO:0000256" key="1">
    <source>
        <dbReference type="SAM" id="MobiDB-lite"/>
    </source>
</evidence>
<feature type="region of interest" description="Disordered" evidence="1">
    <location>
        <begin position="303"/>
        <end position="333"/>
    </location>
</feature>
<accession>A0A6A5VQ34</accession>
<gene>
    <name evidence="2" type="ORF">BU23DRAFT_230479</name>
</gene>
<keyword evidence="3" id="KW-1185">Reference proteome</keyword>
<name>A0A6A5VQ34_9PLEO</name>
<feature type="compositionally biased region" description="Low complexity" evidence="1">
    <location>
        <begin position="230"/>
        <end position="246"/>
    </location>
</feature>
<protein>
    <submittedName>
        <fullName evidence="2">Uncharacterized protein</fullName>
    </submittedName>
</protein>
<reference evidence="2" key="1">
    <citation type="journal article" date="2020" name="Stud. Mycol.">
        <title>101 Dothideomycetes genomes: a test case for predicting lifestyles and emergence of pathogens.</title>
        <authorList>
            <person name="Haridas S."/>
            <person name="Albert R."/>
            <person name="Binder M."/>
            <person name="Bloem J."/>
            <person name="Labutti K."/>
            <person name="Salamov A."/>
            <person name="Andreopoulos B."/>
            <person name="Baker S."/>
            <person name="Barry K."/>
            <person name="Bills G."/>
            <person name="Bluhm B."/>
            <person name="Cannon C."/>
            <person name="Castanera R."/>
            <person name="Culley D."/>
            <person name="Daum C."/>
            <person name="Ezra D."/>
            <person name="Gonzalez J."/>
            <person name="Henrissat B."/>
            <person name="Kuo A."/>
            <person name="Liang C."/>
            <person name="Lipzen A."/>
            <person name="Lutzoni F."/>
            <person name="Magnuson J."/>
            <person name="Mondo S."/>
            <person name="Nolan M."/>
            <person name="Ohm R."/>
            <person name="Pangilinan J."/>
            <person name="Park H.-J."/>
            <person name="Ramirez L."/>
            <person name="Alfaro M."/>
            <person name="Sun H."/>
            <person name="Tritt A."/>
            <person name="Yoshinaga Y."/>
            <person name="Zwiers L.-H."/>
            <person name="Turgeon B."/>
            <person name="Goodwin S."/>
            <person name="Spatafora J."/>
            <person name="Crous P."/>
            <person name="Grigoriev I."/>
        </authorList>
    </citation>
    <scope>NUCLEOTIDE SEQUENCE</scope>
    <source>
        <strain evidence="2">CBS 107.79</strain>
    </source>
</reference>
<dbReference type="EMBL" id="ML976660">
    <property type="protein sequence ID" value="KAF1978690.1"/>
    <property type="molecule type" value="Genomic_DNA"/>
</dbReference>
<feature type="compositionally biased region" description="Polar residues" evidence="1">
    <location>
        <begin position="98"/>
        <end position="109"/>
    </location>
</feature>
<feature type="compositionally biased region" description="Polar residues" evidence="1">
    <location>
        <begin position="53"/>
        <end position="62"/>
    </location>
</feature>
<sequence length="360" mass="39260">MALHIHNPLTFSMSHKSPSPKKQKCPLAMARPQVKARHTAPGTLLTRAPPRTPNTVSAQDPNFLTVPDRRAPTESSPPPAVQVQQSTTETSANTRTTPARSLSSPSSTAHTDDPHESEDEVSKKKVKKEGIRAKVKRSFSSSLVGSLMSRHSHTYAVTQPQAQRQRRPSTPLASSSRRSSGSSGSPLHSSPSSSPPRVSTSSRRTSSSTWLSKKKKEEYPPCKPTCHCHAASPSEKSPASSSSRSSGEVKFPGIWCKQRGLMREQYTAKGFPVESGRMWNEELEGCWAMGRATWLMGLQERRHGSPVSEAETGVREQEGDEVGECEHEGPGKEVGVKLKRAVTLPIERGESATAEWRNSV</sequence>
<feature type="region of interest" description="Disordered" evidence="1">
    <location>
        <begin position="155"/>
        <end position="249"/>
    </location>
</feature>
<organism evidence="2 3">
    <name type="scientific">Bimuria novae-zelandiae CBS 107.79</name>
    <dbReference type="NCBI Taxonomy" id="1447943"/>
    <lineage>
        <taxon>Eukaryota</taxon>
        <taxon>Fungi</taxon>
        <taxon>Dikarya</taxon>
        <taxon>Ascomycota</taxon>
        <taxon>Pezizomycotina</taxon>
        <taxon>Dothideomycetes</taxon>
        <taxon>Pleosporomycetidae</taxon>
        <taxon>Pleosporales</taxon>
        <taxon>Massarineae</taxon>
        <taxon>Didymosphaeriaceae</taxon>
        <taxon>Bimuria</taxon>
    </lineage>
</organism>
<dbReference type="Proteomes" id="UP000800036">
    <property type="component" value="Unassembled WGS sequence"/>
</dbReference>
<feature type="compositionally biased region" description="Low complexity" evidence="1">
    <location>
        <begin position="168"/>
        <end position="209"/>
    </location>
</feature>
<dbReference type="AlphaFoldDB" id="A0A6A5VQ34"/>
<feature type="region of interest" description="Disordered" evidence="1">
    <location>
        <begin position="1"/>
        <end position="133"/>
    </location>
</feature>
<evidence type="ECO:0000313" key="3">
    <source>
        <dbReference type="Proteomes" id="UP000800036"/>
    </source>
</evidence>
<feature type="compositionally biased region" description="Low complexity" evidence="1">
    <location>
        <begin position="87"/>
        <end position="97"/>
    </location>
</feature>
<proteinExistence type="predicted"/>
<feature type="compositionally biased region" description="Basic and acidic residues" evidence="1">
    <location>
        <begin position="110"/>
        <end position="132"/>
    </location>
</feature>
<evidence type="ECO:0000313" key="2">
    <source>
        <dbReference type="EMBL" id="KAF1978690.1"/>
    </source>
</evidence>